<comment type="caution">
    <text evidence="1">The sequence shown here is derived from an EMBL/GenBank/DDBJ whole genome shotgun (WGS) entry which is preliminary data.</text>
</comment>
<accession>A0A8J7IJZ5</accession>
<sequence>MKKLILVAAIFLAGCGVDGEPVQPSMNVGIGVGSGGVNTYGGVGLHQGPLSIYLGF</sequence>
<evidence type="ECO:0008006" key="3">
    <source>
        <dbReference type="Google" id="ProtNLM"/>
    </source>
</evidence>
<reference evidence="1" key="1">
    <citation type="submission" date="2020-12" db="EMBL/GenBank/DDBJ databases">
        <title>Sedimentitalea sp. nov., isolated from sand in Incheon.</title>
        <authorList>
            <person name="Kim W."/>
        </authorList>
    </citation>
    <scope>NUCLEOTIDE SEQUENCE</scope>
    <source>
        <strain evidence="1">CAU 1593</strain>
    </source>
</reference>
<dbReference type="PROSITE" id="PS51257">
    <property type="entry name" value="PROKAR_LIPOPROTEIN"/>
    <property type="match status" value="1"/>
</dbReference>
<name>A0A8J7IJZ5_9RHOB</name>
<dbReference type="AlphaFoldDB" id="A0A8J7IJZ5"/>
<keyword evidence="2" id="KW-1185">Reference proteome</keyword>
<dbReference type="Proteomes" id="UP000619079">
    <property type="component" value="Unassembled WGS sequence"/>
</dbReference>
<gene>
    <name evidence="1" type="ORF">JF290_16035</name>
</gene>
<evidence type="ECO:0000313" key="2">
    <source>
        <dbReference type="Proteomes" id="UP000619079"/>
    </source>
</evidence>
<evidence type="ECO:0000313" key="1">
    <source>
        <dbReference type="EMBL" id="MBJ6373037.1"/>
    </source>
</evidence>
<proteinExistence type="predicted"/>
<dbReference type="RefSeq" id="WP_199025914.1">
    <property type="nucleotide sequence ID" value="NZ_JAELVR010000011.1"/>
</dbReference>
<dbReference type="EMBL" id="JAELVR010000011">
    <property type="protein sequence ID" value="MBJ6373037.1"/>
    <property type="molecule type" value="Genomic_DNA"/>
</dbReference>
<organism evidence="1 2">
    <name type="scientific">Sedimentitalea arenosa</name>
    <dbReference type="NCBI Taxonomy" id="2798803"/>
    <lineage>
        <taxon>Bacteria</taxon>
        <taxon>Pseudomonadati</taxon>
        <taxon>Pseudomonadota</taxon>
        <taxon>Alphaproteobacteria</taxon>
        <taxon>Rhodobacterales</taxon>
        <taxon>Paracoccaceae</taxon>
        <taxon>Sedimentitalea</taxon>
    </lineage>
</organism>
<protein>
    <recommendedName>
        <fullName evidence="3">Lipoprotein</fullName>
    </recommendedName>
</protein>